<gene>
    <name evidence="1" type="ORF">PAUS00366_LOCUS2218</name>
</gene>
<dbReference type="EMBL" id="HBIX01002933">
    <property type="protein sequence ID" value="CAE0709498.1"/>
    <property type="molecule type" value="Transcribed_RNA"/>
</dbReference>
<accession>A0A7S4EFK7</accession>
<sequence length="270" mass="28851">MVFVSIFSRAALAANSKKLVGTTVARTLSSVAPAWEGGVPESVKRVGKTSAFPNEYPGMIYEFNWALNGDGVTPLKRSAFRINKPLDLKVAGLSLPKTNPLKVRGKPIPEAGTEALSFESFDQFCQEARDQLSLSDSLFCPEGHVPGTHTGVRVISNSSTLAPNLLGYLDRCPKKSPPGSMPITCFVLEGHAEEFSGYSIEEIEVPIAPEEGVSVFDLGYQPKEAKSVATVVVVGANPDLANIVAGVEASQKALAEDEIERAKKTEETAE</sequence>
<dbReference type="AlphaFoldDB" id="A0A7S4EFK7"/>
<reference evidence="1" key="1">
    <citation type="submission" date="2021-01" db="EMBL/GenBank/DDBJ databases">
        <authorList>
            <person name="Corre E."/>
            <person name="Pelletier E."/>
            <person name="Niang G."/>
            <person name="Scheremetjew M."/>
            <person name="Finn R."/>
            <person name="Kale V."/>
            <person name="Holt S."/>
            <person name="Cochrane G."/>
            <person name="Meng A."/>
            <person name="Brown T."/>
            <person name="Cohen L."/>
        </authorList>
    </citation>
    <scope>NUCLEOTIDE SEQUENCE</scope>
    <source>
        <strain evidence="1">10249 10 AB</strain>
    </source>
</reference>
<protein>
    <submittedName>
        <fullName evidence="1">Uncharacterized protein</fullName>
    </submittedName>
</protein>
<name>A0A7S4EFK7_9STRA</name>
<evidence type="ECO:0000313" key="1">
    <source>
        <dbReference type="EMBL" id="CAE0709498.1"/>
    </source>
</evidence>
<proteinExistence type="predicted"/>
<organism evidence="1">
    <name type="scientific">Pseudo-nitzschia australis</name>
    <dbReference type="NCBI Taxonomy" id="44445"/>
    <lineage>
        <taxon>Eukaryota</taxon>
        <taxon>Sar</taxon>
        <taxon>Stramenopiles</taxon>
        <taxon>Ochrophyta</taxon>
        <taxon>Bacillariophyta</taxon>
        <taxon>Bacillariophyceae</taxon>
        <taxon>Bacillariophycidae</taxon>
        <taxon>Bacillariales</taxon>
        <taxon>Bacillariaceae</taxon>
        <taxon>Pseudo-nitzschia</taxon>
    </lineage>
</organism>